<proteinExistence type="inferred from homology"/>
<comment type="caution">
    <text evidence="3">The sequence shown here is derived from an EMBL/GenBank/DDBJ whole genome shotgun (WGS) entry which is preliminary data.</text>
</comment>
<dbReference type="EC" id="1.1.1.100" evidence="3"/>
<dbReference type="InterPro" id="IPR002347">
    <property type="entry name" value="SDR_fam"/>
</dbReference>
<dbReference type="PANTHER" id="PTHR48107:SF7">
    <property type="entry name" value="RE15974P"/>
    <property type="match status" value="1"/>
</dbReference>
<dbReference type="EMBL" id="JACHIV010000001">
    <property type="protein sequence ID" value="MBB5068594.1"/>
    <property type="molecule type" value="Genomic_DNA"/>
</dbReference>
<dbReference type="Proteomes" id="UP000580474">
    <property type="component" value="Unassembled WGS sequence"/>
</dbReference>
<evidence type="ECO:0000313" key="4">
    <source>
        <dbReference type="Proteomes" id="UP000580474"/>
    </source>
</evidence>
<dbReference type="InterPro" id="IPR036291">
    <property type="entry name" value="NAD(P)-bd_dom_sf"/>
</dbReference>
<organism evidence="3 4">
    <name type="scientific">Saccharopolyspora gloriosae</name>
    <dbReference type="NCBI Taxonomy" id="455344"/>
    <lineage>
        <taxon>Bacteria</taxon>
        <taxon>Bacillati</taxon>
        <taxon>Actinomycetota</taxon>
        <taxon>Actinomycetes</taxon>
        <taxon>Pseudonocardiales</taxon>
        <taxon>Pseudonocardiaceae</taxon>
        <taxon>Saccharopolyspora</taxon>
    </lineage>
</organism>
<name>A0A840NAH0_9PSEU</name>
<sequence length="275" mass="29197">MTAAGEQSLAREPYPLRGRTALVTGVSRRQGIGFAIASRMAAWGASVFLHHHRPHDAEQPWGADDLDEVRAGVAGHLSGSARIADAAGDLADPDEPARLVRRAVAEFGRLDVLVCNHARSGSDGALGELDAAMLDGHWAVNTRSSLLLAQEFAARHSGSPSGRVVFLTSGQRAGPMPGEIAYAAAKGALAEITATIAEQLADAGITVNTVNPGPVQTGYLTEADWAAIGHMFPFGRWGEPDDPARLITWLCTDEARWITGQVIESEGGFARYRQR</sequence>
<dbReference type="InterPro" id="IPR020904">
    <property type="entry name" value="Sc_DH/Rdtase_CS"/>
</dbReference>
<gene>
    <name evidence="3" type="ORF">BJ969_001682</name>
</gene>
<dbReference type="PROSITE" id="PS00061">
    <property type="entry name" value="ADH_SHORT"/>
    <property type="match status" value="1"/>
</dbReference>
<dbReference type="AlphaFoldDB" id="A0A840NAH0"/>
<protein>
    <submittedName>
        <fullName evidence="3">3-oxoacyl-[acyl-carrier protein] reductase</fullName>
        <ecNumber evidence="3">1.1.1.100</ecNumber>
    </submittedName>
</protein>
<keyword evidence="2 3" id="KW-0560">Oxidoreductase</keyword>
<evidence type="ECO:0000256" key="2">
    <source>
        <dbReference type="ARBA" id="ARBA00023002"/>
    </source>
</evidence>
<dbReference type="PRINTS" id="PR00081">
    <property type="entry name" value="GDHRDH"/>
</dbReference>
<dbReference type="RefSeq" id="WP_184478259.1">
    <property type="nucleotide sequence ID" value="NZ_JACHIV010000001.1"/>
</dbReference>
<dbReference type="PANTHER" id="PTHR48107">
    <property type="entry name" value="NADPH-DEPENDENT ALDEHYDE REDUCTASE-LIKE PROTEIN, CHLOROPLASTIC-RELATED"/>
    <property type="match status" value="1"/>
</dbReference>
<dbReference type="Gene3D" id="3.40.50.720">
    <property type="entry name" value="NAD(P)-binding Rossmann-like Domain"/>
    <property type="match status" value="1"/>
</dbReference>
<dbReference type="Pfam" id="PF13561">
    <property type="entry name" value="adh_short_C2"/>
    <property type="match status" value="1"/>
</dbReference>
<dbReference type="SUPFAM" id="SSF51735">
    <property type="entry name" value="NAD(P)-binding Rossmann-fold domains"/>
    <property type="match status" value="1"/>
</dbReference>
<accession>A0A840NAH0</accession>
<comment type="similarity">
    <text evidence="1">Belongs to the short-chain dehydrogenases/reductases (SDR) family.</text>
</comment>
<dbReference type="GO" id="GO:0004316">
    <property type="term" value="F:3-oxoacyl-[acyl-carrier-protein] reductase (NADPH) activity"/>
    <property type="evidence" value="ECO:0007669"/>
    <property type="project" value="UniProtKB-EC"/>
</dbReference>
<evidence type="ECO:0000256" key="1">
    <source>
        <dbReference type="ARBA" id="ARBA00006484"/>
    </source>
</evidence>
<evidence type="ECO:0000313" key="3">
    <source>
        <dbReference type="EMBL" id="MBB5068594.1"/>
    </source>
</evidence>
<keyword evidence="4" id="KW-1185">Reference proteome</keyword>
<reference evidence="3 4" key="1">
    <citation type="submission" date="2020-08" db="EMBL/GenBank/DDBJ databases">
        <title>Sequencing the genomes of 1000 actinobacteria strains.</title>
        <authorList>
            <person name="Klenk H.-P."/>
        </authorList>
    </citation>
    <scope>NUCLEOTIDE SEQUENCE [LARGE SCALE GENOMIC DNA]</scope>
    <source>
        <strain evidence="3 4">DSM 45582</strain>
    </source>
</reference>
<dbReference type="NCBIfam" id="NF009389">
    <property type="entry name" value="PRK12748.1"/>
    <property type="match status" value="1"/>
</dbReference>